<dbReference type="GO" id="GO:0006412">
    <property type="term" value="P:translation"/>
    <property type="evidence" value="ECO:0007669"/>
    <property type="project" value="UniProtKB-UniRule"/>
</dbReference>
<dbReference type="CDD" id="cd00495">
    <property type="entry name" value="Ribosomal_L25_TL5_CTC"/>
    <property type="match status" value="1"/>
</dbReference>
<dbReference type="AlphaFoldDB" id="A0A975GT65"/>
<gene>
    <name evidence="5 9" type="primary">rplY</name>
    <name evidence="5" type="synonym">ctc</name>
    <name evidence="9" type="ORF">dnm_078720</name>
</gene>
<name>A0A975GT65_9BACT</name>
<reference evidence="9" key="1">
    <citation type="journal article" date="2021" name="Microb. Physiol.">
        <title>Proteogenomic Insights into the Physiology of Marine, Sulfate-Reducing, Filamentous Desulfonema limicola and Desulfonema magnum.</title>
        <authorList>
            <person name="Schnaars V."/>
            <person name="Wohlbrand L."/>
            <person name="Scheve S."/>
            <person name="Hinrichs C."/>
            <person name="Reinhardt R."/>
            <person name="Rabus R."/>
        </authorList>
    </citation>
    <scope>NUCLEOTIDE SEQUENCE</scope>
    <source>
        <strain evidence="9">4be13</strain>
    </source>
</reference>
<dbReference type="NCBIfam" id="TIGR00731">
    <property type="entry name" value="bL25_bact_ctc"/>
    <property type="match status" value="1"/>
</dbReference>
<keyword evidence="10" id="KW-1185">Reference proteome</keyword>
<feature type="region of interest" description="Disordered" evidence="6">
    <location>
        <begin position="189"/>
        <end position="214"/>
    </location>
</feature>
<comment type="function">
    <text evidence="5">This is one of the proteins that binds to the 5S RNA in the ribosome where it forms part of the central protuberance.</text>
</comment>
<evidence type="ECO:0000256" key="2">
    <source>
        <dbReference type="ARBA" id="ARBA00022884"/>
    </source>
</evidence>
<dbReference type="InterPro" id="IPR037121">
    <property type="entry name" value="Ribosomal_bL25_C"/>
</dbReference>
<proteinExistence type="inferred from homology"/>
<dbReference type="InterPro" id="IPR020057">
    <property type="entry name" value="Ribosomal_bL25_b-dom"/>
</dbReference>
<keyword evidence="3 5" id="KW-0689">Ribosomal protein</keyword>
<dbReference type="GO" id="GO:0003735">
    <property type="term" value="F:structural constituent of ribosome"/>
    <property type="evidence" value="ECO:0007669"/>
    <property type="project" value="InterPro"/>
</dbReference>
<evidence type="ECO:0000313" key="9">
    <source>
        <dbReference type="EMBL" id="QTA91798.1"/>
    </source>
</evidence>
<evidence type="ECO:0000256" key="3">
    <source>
        <dbReference type="ARBA" id="ARBA00022980"/>
    </source>
</evidence>
<evidence type="ECO:0000259" key="7">
    <source>
        <dbReference type="Pfam" id="PF01386"/>
    </source>
</evidence>
<dbReference type="InterPro" id="IPR011035">
    <property type="entry name" value="Ribosomal_bL25/Gln-tRNA_synth"/>
</dbReference>
<dbReference type="HAMAP" id="MF_01334">
    <property type="entry name" value="Ribosomal_bL25_CTC"/>
    <property type="match status" value="1"/>
</dbReference>
<protein>
    <recommendedName>
        <fullName evidence="5">Large ribosomal subunit protein bL25</fullName>
    </recommendedName>
    <alternativeName>
        <fullName evidence="5">General stress protein CTC</fullName>
    </alternativeName>
</protein>
<evidence type="ECO:0000256" key="4">
    <source>
        <dbReference type="ARBA" id="ARBA00023274"/>
    </source>
</evidence>
<accession>A0A975GT65</accession>
<feature type="domain" description="Large ribosomal subunit protein bL25 beta" evidence="8">
    <location>
        <begin position="106"/>
        <end position="189"/>
    </location>
</feature>
<evidence type="ECO:0000259" key="8">
    <source>
        <dbReference type="Pfam" id="PF14693"/>
    </source>
</evidence>
<dbReference type="InterPro" id="IPR001021">
    <property type="entry name" value="Ribosomal_bL25_long"/>
</dbReference>
<comment type="similarity">
    <text evidence="5">Belongs to the bacterial ribosomal protein bL25 family. CTC subfamily.</text>
</comment>
<evidence type="ECO:0000313" key="10">
    <source>
        <dbReference type="Proteomes" id="UP000663722"/>
    </source>
</evidence>
<organism evidence="9 10">
    <name type="scientific">Desulfonema magnum</name>
    <dbReference type="NCBI Taxonomy" id="45655"/>
    <lineage>
        <taxon>Bacteria</taxon>
        <taxon>Pseudomonadati</taxon>
        <taxon>Thermodesulfobacteriota</taxon>
        <taxon>Desulfobacteria</taxon>
        <taxon>Desulfobacterales</taxon>
        <taxon>Desulfococcaceae</taxon>
        <taxon>Desulfonema</taxon>
    </lineage>
</organism>
<keyword evidence="4 5" id="KW-0687">Ribonucleoprotein</keyword>
<dbReference type="EMBL" id="CP061800">
    <property type="protein sequence ID" value="QTA91798.1"/>
    <property type="molecule type" value="Genomic_DNA"/>
</dbReference>
<evidence type="ECO:0000256" key="1">
    <source>
        <dbReference type="ARBA" id="ARBA00022730"/>
    </source>
</evidence>
<dbReference type="KEGG" id="dmm:dnm_078720"/>
<dbReference type="Gene3D" id="2.170.120.20">
    <property type="entry name" value="Ribosomal protein L25, beta domain"/>
    <property type="match status" value="1"/>
</dbReference>
<dbReference type="InterPro" id="IPR029751">
    <property type="entry name" value="Ribosomal_L25_dom"/>
</dbReference>
<dbReference type="Pfam" id="PF01386">
    <property type="entry name" value="Ribosomal_L25p"/>
    <property type="match status" value="1"/>
</dbReference>
<comment type="subunit">
    <text evidence="5">Part of the 50S ribosomal subunit; part of the 5S rRNA/L5/L18/L25 subcomplex. Contacts the 5S rRNA. Binds to the 5S rRNA independently of L5 and L18.</text>
</comment>
<dbReference type="NCBIfam" id="NF004128">
    <property type="entry name" value="PRK05618.1-2"/>
    <property type="match status" value="1"/>
</dbReference>
<dbReference type="RefSeq" id="WP_207679422.1">
    <property type="nucleotide sequence ID" value="NZ_CP061800.1"/>
</dbReference>
<evidence type="ECO:0000256" key="5">
    <source>
        <dbReference type="HAMAP-Rule" id="MF_01334"/>
    </source>
</evidence>
<dbReference type="SUPFAM" id="SSF50715">
    <property type="entry name" value="Ribosomal protein L25-like"/>
    <property type="match status" value="1"/>
</dbReference>
<dbReference type="InterPro" id="IPR020930">
    <property type="entry name" value="Ribosomal_uL5_bac-type"/>
</dbReference>
<dbReference type="PANTHER" id="PTHR33284">
    <property type="entry name" value="RIBOSOMAL PROTEIN L25/GLN-TRNA SYNTHETASE, ANTI-CODON-BINDING DOMAIN-CONTAINING PROTEIN"/>
    <property type="match status" value="1"/>
</dbReference>
<dbReference type="GO" id="GO:0008097">
    <property type="term" value="F:5S rRNA binding"/>
    <property type="evidence" value="ECO:0007669"/>
    <property type="project" value="InterPro"/>
</dbReference>
<dbReference type="Proteomes" id="UP000663722">
    <property type="component" value="Chromosome"/>
</dbReference>
<evidence type="ECO:0000256" key="6">
    <source>
        <dbReference type="SAM" id="MobiDB-lite"/>
    </source>
</evidence>
<dbReference type="InterPro" id="IPR020056">
    <property type="entry name" value="Rbsml_bL25/Gln-tRNA_synth_N"/>
</dbReference>
<dbReference type="Gene3D" id="2.40.240.10">
    <property type="entry name" value="Ribosomal Protein L25, Chain P"/>
    <property type="match status" value="1"/>
</dbReference>
<feature type="compositionally biased region" description="Acidic residues" evidence="6">
    <location>
        <begin position="194"/>
        <end position="214"/>
    </location>
</feature>
<feature type="domain" description="Large ribosomal subunit protein bL25 L25" evidence="7">
    <location>
        <begin position="6"/>
        <end position="98"/>
    </location>
</feature>
<dbReference type="GO" id="GO:0022625">
    <property type="term" value="C:cytosolic large ribosomal subunit"/>
    <property type="evidence" value="ECO:0007669"/>
    <property type="project" value="TreeGrafter"/>
</dbReference>
<keyword evidence="1 5" id="KW-0699">rRNA-binding</keyword>
<dbReference type="Pfam" id="PF14693">
    <property type="entry name" value="Ribosomal_TL5_C"/>
    <property type="match status" value="1"/>
</dbReference>
<dbReference type="PANTHER" id="PTHR33284:SF1">
    <property type="entry name" value="RIBOSOMAL PROTEIN L25_GLN-TRNA SYNTHETASE, ANTI-CODON-BINDING DOMAIN-CONTAINING PROTEIN"/>
    <property type="match status" value="1"/>
</dbReference>
<keyword evidence="2 5" id="KW-0694">RNA-binding</keyword>
<sequence length="214" mass="23454">MELIELNANIRTATGKGPARALRREGKMPAILYGPDTEPVMLSVGVKALEQAMKKSKIGQLLVTLAFSDDGGTANTRSAMMKELQIEPLSRNFLHVDFNEISMDRKIRVRVPIIVKGRAKGVEDGGMLQVVRREVEVLCLPGQIPEAFEIDVTDLDMGDSIHIDEIPLEGDIEIPADVNFTVLTVLSPKGSKLDEEEEAEGEEEEEEAEGEAAE</sequence>